<reference evidence="6" key="2">
    <citation type="submission" date="2023-11" db="UniProtKB">
        <authorList>
            <consortium name="WormBaseParasite"/>
        </authorList>
    </citation>
    <scope>IDENTIFICATION</scope>
</reference>
<dbReference type="WBParaSite" id="SRDH1_87450.1">
    <property type="protein sequence ID" value="SRDH1_87450.1"/>
    <property type="gene ID" value="SRDH1_87450"/>
</dbReference>
<feature type="region of interest" description="Disordered" evidence="3">
    <location>
        <begin position="705"/>
        <end position="785"/>
    </location>
</feature>
<dbReference type="SMART" id="SM00297">
    <property type="entry name" value="BROMO"/>
    <property type="match status" value="1"/>
</dbReference>
<feature type="compositionally biased region" description="Polar residues" evidence="3">
    <location>
        <begin position="705"/>
        <end position="721"/>
    </location>
</feature>
<evidence type="ECO:0000313" key="5">
    <source>
        <dbReference type="Proteomes" id="UP000050792"/>
    </source>
</evidence>
<feature type="region of interest" description="Disordered" evidence="3">
    <location>
        <begin position="1509"/>
        <end position="1559"/>
    </location>
</feature>
<reference evidence="5" key="1">
    <citation type="submission" date="2022-06" db="EMBL/GenBank/DDBJ databases">
        <authorList>
            <person name="Berger JAMES D."/>
            <person name="Berger JAMES D."/>
        </authorList>
    </citation>
    <scope>NUCLEOTIDE SEQUENCE [LARGE SCALE GENOMIC DNA]</scope>
</reference>
<dbReference type="PROSITE" id="PS50014">
    <property type="entry name" value="BROMODOMAIN_2"/>
    <property type="match status" value="1"/>
</dbReference>
<keyword evidence="1 2" id="KW-0103">Bromodomain</keyword>
<feature type="compositionally biased region" description="Polar residues" evidence="3">
    <location>
        <begin position="887"/>
        <end position="901"/>
    </location>
</feature>
<feature type="compositionally biased region" description="Low complexity" evidence="3">
    <location>
        <begin position="1420"/>
        <end position="1448"/>
    </location>
</feature>
<feature type="compositionally biased region" description="Low complexity" evidence="3">
    <location>
        <begin position="742"/>
        <end position="765"/>
    </location>
</feature>
<feature type="compositionally biased region" description="Polar residues" evidence="3">
    <location>
        <begin position="1372"/>
        <end position="1419"/>
    </location>
</feature>
<dbReference type="InterPro" id="IPR001487">
    <property type="entry name" value="Bromodomain"/>
</dbReference>
<protein>
    <recommendedName>
        <fullName evidence="4">Bromo domain-containing protein</fullName>
    </recommendedName>
</protein>
<feature type="compositionally biased region" description="Acidic residues" evidence="3">
    <location>
        <begin position="869"/>
        <end position="882"/>
    </location>
</feature>
<feature type="compositionally biased region" description="Polar residues" evidence="3">
    <location>
        <begin position="1178"/>
        <end position="1189"/>
    </location>
</feature>
<organism evidence="5 6">
    <name type="scientific">Schistosoma rodhaini</name>
    <dbReference type="NCBI Taxonomy" id="6188"/>
    <lineage>
        <taxon>Eukaryota</taxon>
        <taxon>Metazoa</taxon>
        <taxon>Spiralia</taxon>
        <taxon>Lophotrochozoa</taxon>
        <taxon>Platyhelminthes</taxon>
        <taxon>Trematoda</taxon>
        <taxon>Digenea</taxon>
        <taxon>Strigeidida</taxon>
        <taxon>Schistosomatoidea</taxon>
        <taxon>Schistosomatidae</taxon>
        <taxon>Schistosoma</taxon>
    </lineage>
</organism>
<dbReference type="Gene3D" id="1.20.920.10">
    <property type="entry name" value="Bromodomain-like"/>
    <property type="match status" value="1"/>
</dbReference>
<feature type="region of interest" description="Disordered" evidence="3">
    <location>
        <begin position="1313"/>
        <end position="1448"/>
    </location>
</feature>
<feature type="region of interest" description="Disordered" evidence="3">
    <location>
        <begin position="1167"/>
        <end position="1189"/>
    </location>
</feature>
<dbReference type="Pfam" id="PF23450">
    <property type="entry name" value="KIAA2026_hel"/>
    <property type="match status" value="1"/>
</dbReference>
<evidence type="ECO:0000259" key="4">
    <source>
        <dbReference type="PROSITE" id="PS50014"/>
    </source>
</evidence>
<feature type="domain" description="Bromo" evidence="4">
    <location>
        <begin position="83"/>
        <end position="154"/>
    </location>
</feature>
<dbReference type="InterPro" id="IPR056522">
    <property type="entry name" value="KIAA2026_hel"/>
</dbReference>
<evidence type="ECO:0000256" key="3">
    <source>
        <dbReference type="SAM" id="MobiDB-lite"/>
    </source>
</evidence>
<dbReference type="PANTHER" id="PTHR31095">
    <property type="entry name" value="RIKEN CDNA 9930021J03 GENE"/>
    <property type="match status" value="1"/>
</dbReference>
<feature type="compositionally biased region" description="Low complexity" evidence="3">
    <location>
        <begin position="1518"/>
        <end position="1559"/>
    </location>
</feature>
<accession>A0AA85GBB6</accession>
<name>A0AA85GBB6_9TREM</name>
<evidence type="ECO:0000313" key="6">
    <source>
        <dbReference type="WBParaSite" id="SRDH1_87450.1"/>
    </source>
</evidence>
<dbReference type="InterPro" id="IPR040214">
    <property type="entry name" value="BRD10"/>
</dbReference>
<dbReference type="Pfam" id="PF00439">
    <property type="entry name" value="Bromodomain"/>
    <property type="match status" value="1"/>
</dbReference>
<dbReference type="Proteomes" id="UP000050792">
    <property type="component" value="Unassembled WGS sequence"/>
</dbReference>
<keyword evidence="5" id="KW-1185">Reference proteome</keyword>
<feature type="compositionally biased region" description="Polar residues" evidence="3">
    <location>
        <begin position="1327"/>
        <end position="1346"/>
    </location>
</feature>
<feature type="compositionally biased region" description="Basic and acidic residues" evidence="3">
    <location>
        <begin position="1202"/>
        <end position="1217"/>
    </location>
</feature>
<dbReference type="PANTHER" id="PTHR31095:SF3">
    <property type="entry name" value="RIKEN CDNA 9930021J03 GENE"/>
    <property type="match status" value="1"/>
</dbReference>
<dbReference type="InterPro" id="IPR036427">
    <property type="entry name" value="Bromodomain-like_sf"/>
</dbReference>
<dbReference type="SUPFAM" id="SSF47370">
    <property type="entry name" value="Bromodomain"/>
    <property type="match status" value="1"/>
</dbReference>
<feature type="region of interest" description="Disordered" evidence="3">
    <location>
        <begin position="860"/>
        <end position="974"/>
    </location>
</feature>
<feature type="region of interest" description="Disordered" evidence="3">
    <location>
        <begin position="1202"/>
        <end position="1266"/>
    </location>
</feature>
<evidence type="ECO:0000256" key="2">
    <source>
        <dbReference type="PROSITE-ProRule" id="PRU00035"/>
    </source>
</evidence>
<feature type="compositionally biased region" description="Acidic residues" evidence="3">
    <location>
        <begin position="1222"/>
        <end position="1236"/>
    </location>
</feature>
<feature type="compositionally biased region" description="Low complexity" evidence="3">
    <location>
        <begin position="776"/>
        <end position="785"/>
    </location>
</feature>
<feature type="compositionally biased region" description="Polar residues" evidence="3">
    <location>
        <begin position="945"/>
        <end position="969"/>
    </location>
</feature>
<evidence type="ECO:0000256" key="1">
    <source>
        <dbReference type="ARBA" id="ARBA00023117"/>
    </source>
</evidence>
<proteinExistence type="predicted"/>
<sequence>MPILDHPVFAVKNSVQNNSCVTLQLGFWRVVHQSECSLPCSDYLIGFGIFIQWSNRKLEMDSHEQNPEVSLSWEILESLMSRQHAQVNYLFMDDPEPVKGNNDNKNVATVPISLKRMNEKFLNGTYRGIREFVCDFRLMLLNCYRHNGISSRIGRCAEKLELLLEQKLQLLSPEIRTKASIQSTLGFGTAEDELLDCGVTRRRSSGRLFLSGDTRQLTPMRAIIEELEHVTHPGSGGGIAASLISSSIDSNNSMPSNQQQSATTNNITNNLSIDENVGLIISRLSLWERRRHEEELLDSWNEWWIEKNGPKLQEIIYNIPELLEVYQFLWLADPFLGISDCLTIYSNNNNNNNNNNNHNLIVNSLNNTNHSRNLSLFDLEIGLCSAPQASLVLNVCMSNLLATPKERNQIVAVLNNNNSNNNGNNVTCNLNIGADSGTDCISSTRRSRNLSNTSTLPVIDYNVWERRLSSRIDSWYRLFWEKGKGVVEWATRRLGLSKGFFDVCGYKLNPLTNKRFHELSIYQQVVIIYALCESTMRTFENLRLSLDKSADWEASNPVYLGTDFFSKYTYIHLPNSIGIDPATSLRIYRISYVKHQPVELNFEKSLNITINRNLDDTSKTEVLNDFIKFENAVAVDQSTNAKRRRSCTKSKQQIQFYEELNKHNTLIMENGLSIPGSVQRLPNWIHPSLARDVYRRWYRVTEQVNSTPSSIVNSSTILSNDQESEESAKGKKRRLSERNSRTVDVNNNNNNNNTTTVANKTTTPNNRKRKHDNDNSDSTTTTTITTTTATNSNHVKGNVPFGDFQDIDNQIISEFIKKDHCLNPSPYASFNGPTRQFLSLQLSRTAVGGLRFCSKYSSRRNKNAVRTNDDDDDDDGDDDDDTESHSADQNANDIRSPSVSHYESDDDVENGDNISRTVATTDEVPQVNDKYVDESFMPTRRSTRLSELSKNRTPVNCSINSNGTSSSLPEDQKHGTSKEVVIEQSDLKCNQTFSDKQLTHSDQLCDKISNEDNCDENIIKVEENLITEPSSELFTLIAKDSQELNQLLIILRQILSINEEKLNKKQSIDELDLNSDCDNPIEEEADDDGNINNKESVTNKKRTLAEQNENTKNQQTIRLRNAIGSLKSLIANLEELYKSVLNRENERVDAQRLARLRLRKDVEQWEANEAEKSRKQLKMSQTNKLNNQESRLNLLASLQTDLSKDRAERHSRREQLRAQDLTNDEAYESESNDSESNEQNMRRQSNNSPKSITVTMSTDTKTSSMKNINQNSYQAFASRISASGSPKIPISRFNSEDLIPKIRRSFMFDSSKNVSILPRPSGGTPVKPTSPTSLNNNNHNTRSGINHSFPRVSHSTFRSNTPRSPAILRTSLPKTSSSSGTNHPNGVSALNPTTSPLSNKSNISSNVLLSPKSPTSIMATNTSSTSPPTSITNTNTITTPTSTSSNKTSTPVRKIYRVCNTLFTEDAKPVKIGPNGSLILIPPDSIPLNQRQLARQMISRYHQHVNAISIKPNSNIHSPTSSLSSTSSSSSSSTLSVPSNTSSLANTTTSTTTVTSNLS</sequence>
<feature type="compositionally biased region" description="Low complexity" evidence="3">
    <location>
        <begin position="1251"/>
        <end position="1264"/>
    </location>
</feature>
<feature type="compositionally biased region" description="Polar residues" evidence="3">
    <location>
        <begin position="1353"/>
        <end position="1363"/>
    </location>
</feature>